<proteinExistence type="predicted"/>
<evidence type="ECO:0000313" key="1">
    <source>
        <dbReference type="EMBL" id="KST65237.1"/>
    </source>
</evidence>
<dbReference type="SUPFAM" id="SSF46689">
    <property type="entry name" value="Homeodomain-like"/>
    <property type="match status" value="1"/>
</dbReference>
<protein>
    <submittedName>
        <fullName evidence="1">Transposase</fullName>
    </submittedName>
</protein>
<sequence length="190" mass="21905">MTVENTKNISKYLTPFQRKLLEKNLQTNLHPKYRCRIQIMLLADMGYTKAQISKTLGCTQETTRYWIAQARSGQAHNWDDCPVGRPKVTSEEYLERLKELVSNSPRDYGYSFERWTGQWLSKHLNKELGIEVTARHVNRLLKQMGLSTRSKSVKGLTTDNSKDNSSLLLQELPSICASGSNQMWQLNFFG</sequence>
<dbReference type="OrthoDB" id="484211at2"/>
<keyword evidence="2" id="KW-1185">Reference proteome</keyword>
<name>A0A0V7ZKV0_9CYAN</name>
<reference evidence="1 2" key="1">
    <citation type="journal article" date="2015" name="Genome Announc.">
        <title>Draft Genome of the Euendolithic (true boring) Cyanobacterium Mastigocoleus testarum strain BC008.</title>
        <authorList>
            <person name="Guida B.S."/>
            <person name="Garcia-Pichel F."/>
        </authorList>
    </citation>
    <scope>NUCLEOTIDE SEQUENCE [LARGE SCALE GENOMIC DNA]</scope>
    <source>
        <strain evidence="1 2">BC008</strain>
    </source>
</reference>
<organism evidence="1 2">
    <name type="scientific">Mastigocoleus testarum BC008</name>
    <dbReference type="NCBI Taxonomy" id="371196"/>
    <lineage>
        <taxon>Bacteria</taxon>
        <taxon>Bacillati</taxon>
        <taxon>Cyanobacteriota</taxon>
        <taxon>Cyanophyceae</taxon>
        <taxon>Nostocales</taxon>
        <taxon>Hapalosiphonaceae</taxon>
        <taxon>Mastigocoleus</taxon>
    </lineage>
</organism>
<dbReference type="AlphaFoldDB" id="A0A0V7ZKV0"/>
<dbReference type="Pfam" id="PF13565">
    <property type="entry name" value="HTH_32"/>
    <property type="match status" value="1"/>
</dbReference>
<dbReference type="InterPro" id="IPR009057">
    <property type="entry name" value="Homeodomain-like_sf"/>
</dbReference>
<accession>A0A0V7ZKV0</accession>
<dbReference type="EMBL" id="LMTZ01000110">
    <property type="protein sequence ID" value="KST65237.1"/>
    <property type="molecule type" value="Genomic_DNA"/>
</dbReference>
<evidence type="ECO:0000313" key="2">
    <source>
        <dbReference type="Proteomes" id="UP000053372"/>
    </source>
</evidence>
<dbReference type="Proteomes" id="UP000053372">
    <property type="component" value="Unassembled WGS sequence"/>
</dbReference>
<gene>
    <name evidence="1" type="ORF">BC008_20820</name>
</gene>
<comment type="caution">
    <text evidence="1">The sequence shown here is derived from an EMBL/GenBank/DDBJ whole genome shotgun (WGS) entry which is preliminary data.</text>
</comment>